<reference evidence="1" key="1">
    <citation type="submission" date="2019-04" db="EMBL/GenBank/DDBJ databases">
        <title>Sequencing of skin fungus with MAO and IRED activity.</title>
        <authorList>
            <person name="Marsaioli A.J."/>
            <person name="Bonatto J.M.C."/>
            <person name="Reis Junior O."/>
        </authorList>
    </citation>
    <scope>NUCLEOTIDE SEQUENCE</scope>
    <source>
        <strain evidence="1">28M1</strain>
    </source>
</reference>
<dbReference type="EMBL" id="SWKV01000001">
    <property type="protein sequence ID" value="KAF3048363.1"/>
    <property type="molecule type" value="Genomic_DNA"/>
</dbReference>
<proteinExistence type="predicted"/>
<evidence type="ECO:0000313" key="2">
    <source>
        <dbReference type="Proteomes" id="UP000758155"/>
    </source>
</evidence>
<dbReference type="AlphaFoldDB" id="A0A9P4X222"/>
<name>A0A9P4X222_9PLEO</name>
<accession>A0A9P4X222</accession>
<dbReference type="Proteomes" id="UP000758155">
    <property type="component" value="Unassembled WGS sequence"/>
</dbReference>
<sequence>MAPRDKPCKDETGYFWDYDFLNYNNLVYYMSGVCDRIETPVIDDALVTQECIKTICPATAFWLDHAGAAELTSSCTQLQRLVAHVESFAASKKPRDGSLFKMCRLESQTLRSIEMIQPDSFMRGHIHKLAEKKQTALPRLAEVIVHRASSSATRHRTVIRRAKLQAVGVELKMGLAERDLTLLE</sequence>
<protein>
    <submittedName>
        <fullName evidence="1">Uncharacterized protein</fullName>
    </submittedName>
</protein>
<keyword evidence="2" id="KW-1185">Reference proteome</keyword>
<organism evidence="1 2">
    <name type="scientific">Didymella heteroderae</name>
    <dbReference type="NCBI Taxonomy" id="1769908"/>
    <lineage>
        <taxon>Eukaryota</taxon>
        <taxon>Fungi</taxon>
        <taxon>Dikarya</taxon>
        <taxon>Ascomycota</taxon>
        <taxon>Pezizomycotina</taxon>
        <taxon>Dothideomycetes</taxon>
        <taxon>Pleosporomycetidae</taxon>
        <taxon>Pleosporales</taxon>
        <taxon>Pleosporineae</taxon>
        <taxon>Didymellaceae</taxon>
        <taxon>Didymella</taxon>
    </lineage>
</organism>
<evidence type="ECO:0000313" key="1">
    <source>
        <dbReference type="EMBL" id="KAF3048363.1"/>
    </source>
</evidence>
<comment type="caution">
    <text evidence="1">The sequence shown here is derived from an EMBL/GenBank/DDBJ whole genome shotgun (WGS) entry which is preliminary data.</text>
</comment>
<gene>
    <name evidence="1" type="ORF">E8E12_011729</name>
</gene>